<name>A0A9D1IZF8_9FIRM</name>
<dbReference type="InterPro" id="IPR003726">
    <property type="entry name" value="HCY_dom"/>
</dbReference>
<dbReference type="Pfam" id="PF02574">
    <property type="entry name" value="S-methyl_trans"/>
    <property type="match status" value="1"/>
</dbReference>
<dbReference type="PANTHER" id="PTHR11103">
    <property type="entry name" value="SLR1189 PROTEIN"/>
    <property type="match status" value="1"/>
</dbReference>
<reference evidence="5" key="1">
    <citation type="submission" date="2020-10" db="EMBL/GenBank/DDBJ databases">
        <authorList>
            <person name="Gilroy R."/>
        </authorList>
    </citation>
    <scope>NUCLEOTIDE SEQUENCE</scope>
    <source>
        <strain evidence="5">ChiGjej3B3-7149</strain>
    </source>
</reference>
<evidence type="ECO:0000313" key="6">
    <source>
        <dbReference type="Proteomes" id="UP000824238"/>
    </source>
</evidence>
<dbReference type="Proteomes" id="UP000824238">
    <property type="component" value="Unassembled WGS sequence"/>
</dbReference>
<evidence type="ECO:0000259" key="4">
    <source>
        <dbReference type="PROSITE" id="PS50970"/>
    </source>
</evidence>
<evidence type="ECO:0000256" key="2">
    <source>
        <dbReference type="ARBA" id="ARBA00022679"/>
    </source>
</evidence>
<dbReference type="PROSITE" id="PS50970">
    <property type="entry name" value="HCY"/>
    <property type="match status" value="1"/>
</dbReference>
<feature type="non-terminal residue" evidence="5">
    <location>
        <position position="88"/>
    </location>
</feature>
<evidence type="ECO:0000313" key="5">
    <source>
        <dbReference type="EMBL" id="HIR55536.1"/>
    </source>
</evidence>
<dbReference type="PANTHER" id="PTHR11103:SF18">
    <property type="entry name" value="SLR1189 PROTEIN"/>
    <property type="match status" value="1"/>
</dbReference>
<comment type="caution">
    <text evidence="5">The sequence shown here is derived from an EMBL/GenBank/DDBJ whole genome shotgun (WGS) entry which is preliminary data.</text>
</comment>
<dbReference type="InterPro" id="IPR036589">
    <property type="entry name" value="HCY_dom_sf"/>
</dbReference>
<protein>
    <submittedName>
        <fullName evidence="5">Homocysteine S-methyltransferase family protein</fullName>
    </submittedName>
</protein>
<dbReference type="Gene3D" id="3.20.20.330">
    <property type="entry name" value="Homocysteine-binding-like domain"/>
    <property type="match status" value="1"/>
</dbReference>
<comment type="caution">
    <text evidence="3">Lacks conserved residue(s) required for the propagation of feature annotation.</text>
</comment>
<gene>
    <name evidence="5" type="ORF">IAD36_08095</name>
</gene>
<reference evidence="5" key="2">
    <citation type="journal article" date="2021" name="PeerJ">
        <title>Extensive microbial diversity within the chicken gut microbiome revealed by metagenomics and culture.</title>
        <authorList>
            <person name="Gilroy R."/>
            <person name="Ravi A."/>
            <person name="Getino M."/>
            <person name="Pursley I."/>
            <person name="Horton D.L."/>
            <person name="Alikhan N.F."/>
            <person name="Baker D."/>
            <person name="Gharbi K."/>
            <person name="Hall N."/>
            <person name="Watson M."/>
            <person name="Adriaenssens E.M."/>
            <person name="Foster-Nyarko E."/>
            <person name="Jarju S."/>
            <person name="Secka A."/>
            <person name="Antonio M."/>
            <person name="Oren A."/>
            <person name="Chaudhuri R.R."/>
            <person name="La Ragione R."/>
            <person name="Hildebrand F."/>
            <person name="Pallen M.J."/>
        </authorList>
    </citation>
    <scope>NUCLEOTIDE SEQUENCE</scope>
    <source>
        <strain evidence="5">ChiGjej3B3-7149</strain>
    </source>
</reference>
<evidence type="ECO:0000256" key="1">
    <source>
        <dbReference type="ARBA" id="ARBA00022603"/>
    </source>
</evidence>
<evidence type="ECO:0000256" key="3">
    <source>
        <dbReference type="PROSITE-ProRule" id="PRU00333"/>
    </source>
</evidence>
<dbReference type="EMBL" id="DVHH01000193">
    <property type="protein sequence ID" value="HIR55536.1"/>
    <property type="molecule type" value="Genomic_DNA"/>
</dbReference>
<feature type="domain" description="Hcy-binding" evidence="4">
    <location>
        <begin position="1"/>
        <end position="88"/>
    </location>
</feature>
<dbReference type="GO" id="GO:0032259">
    <property type="term" value="P:methylation"/>
    <property type="evidence" value="ECO:0007669"/>
    <property type="project" value="UniProtKB-KW"/>
</dbReference>
<accession>A0A9D1IZF8</accession>
<proteinExistence type="predicted"/>
<keyword evidence="1" id="KW-0489">Methyltransferase</keyword>
<sequence length="88" mass="9834">MDIREALGKRRLFLDGGTGTSLQKMGLRAGERPETWNILHPERIESLHRAYLDAGADIIYTNTFGANRLKYPEGGEFALEDIVKSAVD</sequence>
<dbReference type="GO" id="GO:0008168">
    <property type="term" value="F:methyltransferase activity"/>
    <property type="evidence" value="ECO:0007669"/>
    <property type="project" value="UniProtKB-KW"/>
</dbReference>
<dbReference type="SUPFAM" id="SSF82282">
    <property type="entry name" value="Homocysteine S-methyltransferase"/>
    <property type="match status" value="1"/>
</dbReference>
<keyword evidence="2" id="KW-0808">Transferase</keyword>
<organism evidence="5 6">
    <name type="scientific">Candidatus Scatomorpha intestinigallinarum</name>
    <dbReference type="NCBI Taxonomy" id="2840923"/>
    <lineage>
        <taxon>Bacteria</taxon>
        <taxon>Bacillati</taxon>
        <taxon>Bacillota</taxon>
        <taxon>Clostridia</taxon>
        <taxon>Eubacteriales</taxon>
        <taxon>Candidatus Scatomorpha</taxon>
    </lineage>
</organism>
<dbReference type="AlphaFoldDB" id="A0A9D1IZF8"/>